<gene>
    <name evidence="1" type="ORF">DPMN_027562</name>
</gene>
<name>A0A9D4RFC6_DREPO</name>
<accession>A0A9D4RFC6</accession>
<dbReference type="Proteomes" id="UP000828390">
    <property type="component" value="Unassembled WGS sequence"/>
</dbReference>
<keyword evidence="2" id="KW-1185">Reference proteome</keyword>
<proteinExistence type="predicted"/>
<evidence type="ECO:0000313" key="2">
    <source>
        <dbReference type="Proteomes" id="UP000828390"/>
    </source>
</evidence>
<reference evidence="1" key="2">
    <citation type="submission" date="2020-11" db="EMBL/GenBank/DDBJ databases">
        <authorList>
            <person name="McCartney M.A."/>
            <person name="Auch B."/>
            <person name="Kono T."/>
            <person name="Mallez S."/>
            <person name="Becker A."/>
            <person name="Gohl D.M."/>
            <person name="Silverstein K.A.T."/>
            <person name="Koren S."/>
            <person name="Bechman K.B."/>
            <person name="Herman A."/>
            <person name="Abrahante J.E."/>
            <person name="Garbe J."/>
        </authorList>
    </citation>
    <scope>NUCLEOTIDE SEQUENCE</scope>
    <source>
        <strain evidence="1">Duluth1</strain>
        <tissue evidence="1">Whole animal</tissue>
    </source>
</reference>
<comment type="caution">
    <text evidence="1">The sequence shown here is derived from an EMBL/GenBank/DDBJ whole genome shotgun (WGS) entry which is preliminary data.</text>
</comment>
<evidence type="ECO:0000313" key="1">
    <source>
        <dbReference type="EMBL" id="KAH3864542.1"/>
    </source>
</evidence>
<dbReference type="EMBL" id="JAIWYP010000002">
    <property type="protein sequence ID" value="KAH3864542.1"/>
    <property type="molecule type" value="Genomic_DNA"/>
</dbReference>
<protein>
    <submittedName>
        <fullName evidence="1">Uncharacterized protein</fullName>
    </submittedName>
</protein>
<dbReference type="AlphaFoldDB" id="A0A9D4RFC6"/>
<sequence>MEQFKEGLQTHQILDVLQGNKDGAFLFLSGRKKEVTAAAVRDLLQFNYREGNHRQLDEETAQGFRTFLQATKGSAATVNGFTLKPHDILMWMTGARAIPAIGFHKKIEVFFGEATRVNTCALVVTLGPRPPAIENIVQYYTELVINSNTFQLQ</sequence>
<organism evidence="1 2">
    <name type="scientific">Dreissena polymorpha</name>
    <name type="common">Zebra mussel</name>
    <name type="synonym">Mytilus polymorpha</name>
    <dbReference type="NCBI Taxonomy" id="45954"/>
    <lineage>
        <taxon>Eukaryota</taxon>
        <taxon>Metazoa</taxon>
        <taxon>Spiralia</taxon>
        <taxon>Lophotrochozoa</taxon>
        <taxon>Mollusca</taxon>
        <taxon>Bivalvia</taxon>
        <taxon>Autobranchia</taxon>
        <taxon>Heteroconchia</taxon>
        <taxon>Euheterodonta</taxon>
        <taxon>Imparidentia</taxon>
        <taxon>Neoheterodontei</taxon>
        <taxon>Myida</taxon>
        <taxon>Dreissenoidea</taxon>
        <taxon>Dreissenidae</taxon>
        <taxon>Dreissena</taxon>
    </lineage>
</organism>
<reference evidence="1" key="1">
    <citation type="journal article" date="2019" name="bioRxiv">
        <title>The Genome of the Zebra Mussel, Dreissena polymorpha: A Resource for Invasive Species Research.</title>
        <authorList>
            <person name="McCartney M.A."/>
            <person name="Auch B."/>
            <person name="Kono T."/>
            <person name="Mallez S."/>
            <person name="Zhang Y."/>
            <person name="Obille A."/>
            <person name="Becker A."/>
            <person name="Abrahante J.E."/>
            <person name="Garbe J."/>
            <person name="Badalamenti J.P."/>
            <person name="Herman A."/>
            <person name="Mangelson H."/>
            <person name="Liachko I."/>
            <person name="Sullivan S."/>
            <person name="Sone E.D."/>
            <person name="Koren S."/>
            <person name="Silverstein K.A.T."/>
            <person name="Beckman K.B."/>
            <person name="Gohl D.M."/>
        </authorList>
    </citation>
    <scope>NUCLEOTIDE SEQUENCE</scope>
    <source>
        <strain evidence="1">Duluth1</strain>
        <tissue evidence="1">Whole animal</tissue>
    </source>
</reference>